<evidence type="ECO:0000313" key="2">
    <source>
        <dbReference type="Proteomes" id="UP000692954"/>
    </source>
</evidence>
<dbReference type="Proteomes" id="UP000692954">
    <property type="component" value="Unassembled WGS sequence"/>
</dbReference>
<accession>A0A8S1N9B5</accession>
<name>A0A8S1N9B5_9CILI</name>
<protein>
    <submittedName>
        <fullName evidence="1">Uncharacterized protein</fullName>
    </submittedName>
</protein>
<proteinExistence type="predicted"/>
<comment type="caution">
    <text evidence="1">The sequence shown here is derived from an EMBL/GenBank/DDBJ whole genome shotgun (WGS) entry which is preliminary data.</text>
</comment>
<organism evidence="1 2">
    <name type="scientific">Paramecium sonneborni</name>
    <dbReference type="NCBI Taxonomy" id="65129"/>
    <lineage>
        <taxon>Eukaryota</taxon>
        <taxon>Sar</taxon>
        <taxon>Alveolata</taxon>
        <taxon>Ciliophora</taxon>
        <taxon>Intramacronucleata</taxon>
        <taxon>Oligohymenophorea</taxon>
        <taxon>Peniculida</taxon>
        <taxon>Parameciidae</taxon>
        <taxon>Paramecium</taxon>
    </lineage>
</organism>
<dbReference type="AlphaFoldDB" id="A0A8S1N9B5"/>
<keyword evidence="2" id="KW-1185">Reference proteome</keyword>
<reference evidence="1" key="1">
    <citation type="submission" date="2021-01" db="EMBL/GenBank/DDBJ databases">
        <authorList>
            <consortium name="Genoscope - CEA"/>
            <person name="William W."/>
        </authorList>
    </citation>
    <scope>NUCLEOTIDE SEQUENCE</scope>
</reference>
<dbReference type="EMBL" id="CAJJDN010000048">
    <property type="protein sequence ID" value="CAD8085635.1"/>
    <property type="molecule type" value="Genomic_DNA"/>
</dbReference>
<gene>
    <name evidence="1" type="ORF">PSON_ATCC_30995.1.T0480256</name>
</gene>
<sequence>MGCNSTKQNGLQQIQCENIKKTSKQSTELLEIQQNILKHLNQYQCQIRTSFTSSKNDLSSLQNSRMSNQKPEMTLSTIVLQTEIGTQSLKKKSDY</sequence>
<evidence type="ECO:0000313" key="1">
    <source>
        <dbReference type="EMBL" id="CAD8085635.1"/>
    </source>
</evidence>
<dbReference type="OrthoDB" id="310810at2759"/>